<evidence type="ECO:0000313" key="2">
    <source>
        <dbReference type="Proteomes" id="UP000657918"/>
    </source>
</evidence>
<reference evidence="1 2" key="1">
    <citation type="submission" date="2020-10" db="EMBL/GenBank/DDBJ databases">
        <title>Plant Genome Project.</title>
        <authorList>
            <person name="Zhang R.-G."/>
        </authorList>
    </citation>
    <scope>NUCLEOTIDE SEQUENCE [LARGE SCALE GENOMIC DNA]</scope>
    <source>
        <strain evidence="1">FAFU-HL-1</strain>
        <tissue evidence="1">Leaf</tissue>
    </source>
</reference>
<organism evidence="1 2">
    <name type="scientific">Salix dunnii</name>
    <dbReference type="NCBI Taxonomy" id="1413687"/>
    <lineage>
        <taxon>Eukaryota</taxon>
        <taxon>Viridiplantae</taxon>
        <taxon>Streptophyta</taxon>
        <taxon>Embryophyta</taxon>
        <taxon>Tracheophyta</taxon>
        <taxon>Spermatophyta</taxon>
        <taxon>Magnoliopsida</taxon>
        <taxon>eudicotyledons</taxon>
        <taxon>Gunneridae</taxon>
        <taxon>Pentapetalae</taxon>
        <taxon>rosids</taxon>
        <taxon>fabids</taxon>
        <taxon>Malpighiales</taxon>
        <taxon>Salicaceae</taxon>
        <taxon>Saliceae</taxon>
        <taxon>Salix</taxon>
    </lineage>
</organism>
<proteinExistence type="predicted"/>
<name>A0A835JAZ0_9ROSI</name>
<keyword evidence="2" id="KW-1185">Reference proteome</keyword>
<dbReference type="EMBL" id="JADGMS010000016">
    <property type="protein sequence ID" value="KAF9666312.1"/>
    <property type="molecule type" value="Genomic_DNA"/>
</dbReference>
<dbReference type="PANTHER" id="PTHR47940:SF1">
    <property type="entry name" value="PROTEIN LOW PHOTOSYNTHETIC EFFICIENCY 1, CHLOROPLASTIC"/>
    <property type="match status" value="1"/>
</dbReference>
<dbReference type="PANTHER" id="PTHR47940">
    <property type="entry name" value="OS12G0283900 PROTEIN"/>
    <property type="match status" value="1"/>
</dbReference>
<comment type="caution">
    <text evidence="1">The sequence shown here is derived from an EMBL/GenBank/DDBJ whole genome shotgun (WGS) entry which is preliminary data.</text>
</comment>
<dbReference type="AlphaFoldDB" id="A0A835JAZ0"/>
<dbReference type="InterPro" id="IPR053343">
    <property type="entry name" value="PSII_mRNA-binding_protein"/>
</dbReference>
<gene>
    <name evidence="1" type="ORF">SADUNF_Sadunf16G0216500</name>
</gene>
<protein>
    <submittedName>
        <fullName evidence="1">Uncharacterized protein</fullName>
    </submittedName>
</protein>
<evidence type="ECO:0000313" key="1">
    <source>
        <dbReference type="EMBL" id="KAF9666312.1"/>
    </source>
</evidence>
<dbReference type="OrthoDB" id="859600at2759"/>
<accession>A0A835JAZ0</accession>
<dbReference type="Proteomes" id="UP000657918">
    <property type="component" value="Chromosome 16"/>
</dbReference>
<sequence length="188" mass="21024">MFVFESQRKGFFGSSLALASTLGKQESGDEFHRGSESEGEVGKEQDRKIDVLALARSLLHFAKTVDDIEECELPVQVFASMIRCTGWDRKMEPTLALVNNLEMLRLKGFSPGAASHYSALLTYREMEGGNGALKFFVELTGQCLKGKTGKDAETKIGKRNMQADSERLEWACTREEHYVVAKELYISN</sequence>